<keyword evidence="3" id="KW-1185">Reference proteome</keyword>
<comment type="caution">
    <text evidence="1">The sequence shown here is derived from an EMBL/GenBank/DDBJ whole genome shotgun (WGS) entry which is preliminary data.</text>
</comment>
<evidence type="ECO:0000313" key="1">
    <source>
        <dbReference type="EMBL" id="MDQ0363360.1"/>
    </source>
</evidence>
<dbReference type="EMBL" id="JAUSUZ010000002">
    <property type="protein sequence ID" value="MDQ0371682.1"/>
    <property type="molecule type" value="Genomic_DNA"/>
</dbReference>
<sequence length="67" mass="7082">MSAPVLAEPIECLCADLAAAGLPVTCCVEGGRVWLTPNGPVDTVIEVRALAVALRRVPDPVWREASR</sequence>
<protein>
    <submittedName>
        <fullName evidence="1">Uncharacterized protein</fullName>
    </submittedName>
</protein>
<proteinExistence type="predicted"/>
<dbReference type="Proteomes" id="UP001240236">
    <property type="component" value="Unassembled WGS sequence"/>
</dbReference>
<evidence type="ECO:0000313" key="2">
    <source>
        <dbReference type="EMBL" id="MDQ0371682.1"/>
    </source>
</evidence>
<reference evidence="1 3" key="1">
    <citation type="submission" date="2023-07" db="EMBL/GenBank/DDBJ databases">
        <title>Sequencing the genomes of 1000 actinobacteria strains.</title>
        <authorList>
            <person name="Klenk H.-P."/>
        </authorList>
    </citation>
    <scope>NUCLEOTIDE SEQUENCE [LARGE SCALE GENOMIC DNA]</scope>
    <source>
        <strain evidence="1 3">DSM 44709</strain>
    </source>
</reference>
<gene>
    <name evidence="1" type="ORF">J2S42_000029</name>
    <name evidence="2" type="ORF">J2S42_008430</name>
</gene>
<name>A0AAE4AU21_9ACTN</name>
<accession>A0AAE4AU21</accession>
<dbReference type="RefSeq" id="WP_307233927.1">
    <property type="nucleotide sequence ID" value="NZ_JAUSUZ010000001.1"/>
</dbReference>
<evidence type="ECO:0000313" key="3">
    <source>
        <dbReference type="Proteomes" id="UP001240236"/>
    </source>
</evidence>
<dbReference type="EMBL" id="JAUSUZ010000001">
    <property type="protein sequence ID" value="MDQ0363360.1"/>
    <property type="molecule type" value="Genomic_DNA"/>
</dbReference>
<organism evidence="1 3">
    <name type="scientific">Catenuloplanes indicus</name>
    <dbReference type="NCBI Taxonomy" id="137267"/>
    <lineage>
        <taxon>Bacteria</taxon>
        <taxon>Bacillati</taxon>
        <taxon>Actinomycetota</taxon>
        <taxon>Actinomycetes</taxon>
        <taxon>Micromonosporales</taxon>
        <taxon>Micromonosporaceae</taxon>
        <taxon>Catenuloplanes</taxon>
    </lineage>
</organism>
<dbReference type="AlphaFoldDB" id="A0AAE4AU21"/>